<sequence>MHGGAKSGDSCLCRLEMVVGKGEGKKLKEHDRKGEGIKKACGAVVHKVIQKATDFVRQLSHGLALVEQGLAGPS</sequence>
<accession>A0AAV4AQS1</accession>
<dbReference type="Proteomes" id="UP000735302">
    <property type="component" value="Unassembled WGS sequence"/>
</dbReference>
<keyword evidence="2" id="KW-1185">Reference proteome</keyword>
<evidence type="ECO:0000313" key="1">
    <source>
        <dbReference type="EMBL" id="GFO09168.1"/>
    </source>
</evidence>
<comment type="caution">
    <text evidence="1">The sequence shown here is derived from an EMBL/GenBank/DDBJ whole genome shotgun (WGS) entry which is preliminary data.</text>
</comment>
<dbReference type="AlphaFoldDB" id="A0AAV4AQS1"/>
<protein>
    <submittedName>
        <fullName evidence="1">Uncharacterized protein</fullName>
    </submittedName>
</protein>
<organism evidence="1 2">
    <name type="scientific">Plakobranchus ocellatus</name>
    <dbReference type="NCBI Taxonomy" id="259542"/>
    <lineage>
        <taxon>Eukaryota</taxon>
        <taxon>Metazoa</taxon>
        <taxon>Spiralia</taxon>
        <taxon>Lophotrochozoa</taxon>
        <taxon>Mollusca</taxon>
        <taxon>Gastropoda</taxon>
        <taxon>Heterobranchia</taxon>
        <taxon>Euthyneura</taxon>
        <taxon>Panpulmonata</taxon>
        <taxon>Sacoglossa</taxon>
        <taxon>Placobranchoidea</taxon>
        <taxon>Plakobranchidae</taxon>
        <taxon>Plakobranchus</taxon>
    </lineage>
</organism>
<dbReference type="EMBL" id="BLXT01004061">
    <property type="protein sequence ID" value="GFO09168.1"/>
    <property type="molecule type" value="Genomic_DNA"/>
</dbReference>
<proteinExistence type="predicted"/>
<name>A0AAV4AQS1_9GAST</name>
<reference evidence="1 2" key="1">
    <citation type="journal article" date="2021" name="Elife">
        <title>Chloroplast acquisition without the gene transfer in kleptoplastic sea slugs, Plakobranchus ocellatus.</title>
        <authorList>
            <person name="Maeda T."/>
            <person name="Takahashi S."/>
            <person name="Yoshida T."/>
            <person name="Shimamura S."/>
            <person name="Takaki Y."/>
            <person name="Nagai Y."/>
            <person name="Toyoda A."/>
            <person name="Suzuki Y."/>
            <person name="Arimoto A."/>
            <person name="Ishii H."/>
            <person name="Satoh N."/>
            <person name="Nishiyama T."/>
            <person name="Hasebe M."/>
            <person name="Maruyama T."/>
            <person name="Minagawa J."/>
            <person name="Obokata J."/>
            <person name="Shigenobu S."/>
        </authorList>
    </citation>
    <scope>NUCLEOTIDE SEQUENCE [LARGE SCALE GENOMIC DNA]</scope>
</reference>
<gene>
    <name evidence="1" type="ORF">PoB_003567300</name>
</gene>
<evidence type="ECO:0000313" key="2">
    <source>
        <dbReference type="Proteomes" id="UP000735302"/>
    </source>
</evidence>